<dbReference type="PROSITE" id="PS00211">
    <property type="entry name" value="ABC_TRANSPORTER_1"/>
    <property type="match status" value="1"/>
</dbReference>
<dbReference type="PROSITE" id="PS50893">
    <property type="entry name" value="ABC_TRANSPORTER_2"/>
    <property type="match status" value="2"/>
</dbReference>
<evidence type="ECO:0000256" key="3">
    <source>
        <dbReference type="ARBA" id="ARBA00022475"/>
    </source>
</evidence>
<dbReference type="SMART" id="SM00382">
    <property type="entry name" value="AAA"/>
    <property type="match status" value="1"/>
</dbReference>
<dbReference type="EMBL" id="JAAMOX010000002">
    <property type="protein sequence ID" value="NIH54769.1"/>
    <property type="molecule type" value="Genomic_DNA"/>
</dbReference>
<dbReference type="PANTHER" id="PTHR43790:SF9">
    <property type="entry name" value="GALACTOFURANOSE TRANSPORTER ATP-BINDING PROTEIN YTFR"/>
    <property type="match status" value="1"/>
</dbReference>
<dbReference type="CDD" id="cd03215">
    <property type="entry name" value="ABC_Carb_Monos_II"/>
    <property type="match status" value="1"/>
</dbReference>
<keyword evidence="2" id="KW-0813">Transport</keyword>
<keyword evidence="5" id="KW-0547">Nucleotide-binding</keyword>
<dbReference type="Proteomes" id="UP000541033">
    <property type="component" value="Unassembled WGS sequence"/>
</dbReference>
<feature type="domain" description="ABC transporter" evidence="9">
    <location>
        <begin position="281"/>
        <end position="526"/>
    </location>
</feature>
<dbReference type="InterPro" id="IPR003593">
    <property type="entry name" value="AAA+_ATPase"/>
</dbReference>
<evidence type="ECO:0000313" key="11">
    <source>
        <dbReference type="Proteomes" id="UP000541033"/>
    </source>
</evidence>
<dbReference type="GO" id="GO:0016887">
    <property type="term" value="F:ATP hydrolysis activity"/>
    <property type="evidence" value="ECO:0007669"/>
    <property type="project" value="InterPro"/>
</dbReference>
<dbReference type="SUPFAM" id="SSF52540">
    <property type="entry name" value="P-loop containing nucleoside triphosphate hydrolases"/>
    <property type="match status" value="2"/>
</dbReference>
<evidence type="ECO:0000256" key="4">
    <source>
        <dbReference type="ARBA" id="ARBA00022737"/>
    </source>
</evidence>
<dbReference type="InterPro" id="IPR017871">
    <property type="entry name" value="ABC_transporter-like_CS"/>
</dbReference>
<keyword evidence="7" id="KW-1278">Translocase</keyword>
<comment type="subcellular location">
    <subcellularLocation>
        <location evidence="1">Cell membrane</location>
        <topology evidence="1">Peripheral membrane protein</topology>
    </subcellularLocation>
</comment>
<dbReference type="AlphaFoldDB" id="A0A7X5R357"/>
<protein>
    <submittedName>
        <fullName evidence="10">Simple sugar transport system ATP-binding protein</fullName>
    </submittedName>
</protein>
<evidence type="ECO:0000256" key="5">
    <source>
        <dbReference type="ARBA" id="ARBA00022741"/>
    </source>
</evidence>
<dbReference type="CDD" id="cd03216">
    <property type="entry name" value="ABC_Carb_Monos_I"/>
    <property type="match status" value="1"/>
</dbReference>
<dbReference type="InterPro" id="IPR050107">
    <property type="entry name" value="ABC_carbohydrate_import_ATPase"/>
</dbReference>
<keyword evidence="4" id="KW-0677">Repeat</keyword>
<comment type="caution">
    <text evidence="10">The sequence shown here is derived from an EMBL/GenBank/DDBJ whole genome shotgun (WGS) entry which is preliminary data.</text>
</comment>
<evidence type="ECO:0000256" key="2">
    <source>
        <dbReference type="ARBA" id="ARBA00022448"/>
    </source>
</evidence>
<keyword evidence="10" id="KW-0762">Sugar transport</keyword>
<organism evidence="10 11">
    <name type="scientific">Lysinibacter cavernae</name>
    <dbReference type="NCBI Taxonomy" id="1640652"/>
    <lineage>
        <taxon>Bacteria</taxon>
        <taxon>Bacillati</taxon>
        <taxon>Actinomycetota</taxon>
        <taxon>Actinomycetes</taxon>
        <taxon>Micrococcales</taxon>
        <taxon>Microbacteriaceae</taxon>
        <taxon>Lysinibacter</taxon>
    </lineage>
</organism>
<reference evidence="10 11" key="1">
    <citation type="submission" date="2020-02" db="EMBL/GenBank/DDBJ databases">
        <title>Sequencing the genomes of 1000 actinobacteria strains.</title>
        <authorList>
            <person name="Klenk H.-P."/>
        </authorList>
    </citation>
    <scope>NUCLEOTIDE SEQUENCE [LARGE SCALE GENOMIC DNA]</scope>
    <source>
        <strain evidence="10 11">DSM 27960</strain>
    </source>
</reference>
<dbReference type="Pfam" id="PF00005">
    <property type="entry name" value="ABC_tran"/>
    <property type="match status" value="2"/>
</dbReference>
<gene>
    <name evidence="10" type="ORF">FHX76_002665</name>
</gene>
<sequence length="532" mass="56848">MASSGSPTVREASAVSTATPQAADDFVLQLAGITKTFGPVVANHDVDFTLRRGEIHALVGENGAGKTTLMRILYGMYQPDAGSIRLGGREVTLKRPTDSIEHGIGMVHQHFMLVPGFTIAENVTLGSEPRKHGLFDNAAAKAALEEPMRKLGLSIDPDTITGTLNVATQQKLEIIKVLYRGANLIILDEPTAVLTPQETEELFELLKRLAAEGSSVIFISHKLREVFALADRITVLRNGETVETFEAADADPAMVVAAMTGRSDVNLGRVERDRPSDISAFTVEHLSTIKQGSDAALNAVSFQLRAGEVLGIAGVEGNGQASLAEALIGTRPLTAGQIRLGETQLESLSVNDRRAAGLSYVPEDRHLEGLPLNGTVAEGLAAGVLRRDTSPLGLGAAFTSKVRAWGTEMIRKYAIKTSGLDARNSTLSGGNQQKIVMARELEDEPECIILAQPTRGVDLGAIEFLYNQVAEATHRGCAVLLISADLDEILRLSDRVLVMFGGSIVAERSATATSREELGMYMMGIQQTEVSA</sequence>
<dbReference type="GO" id="GO:0005524">
    <property type="term" value="F:ATP binding"/>
    <property type="evidence" value="ECO:0007669"/>
    <property type="project" value="UniProtKB-KW"/>
</dbReference>
<dbReference type="InterPro" id="IPR027417">
    <property type="entry name" value="P-loop_NTPase"/>
</dbReference>
<keyword evidence="3" id="KW-1003">Cell membrane</keyword>
<dbReference type="RefSeq" id="WP_167151308.1">
    <property type="nucleotide sequence ID" value="NZ_JAAMOX010000002.1"/>
</dbReference>
<evidence type="ECO:0000259" key="9">
    <source>
        <dbReference type="PROSITE" id="PS50893"/>
    </source>
</evidence>
<keyword evidence="8" id="KW-0472">Membrane</keyword>
<dbReference type="GO" id="GO:0005886">
    <property type="term" value="C:plasma membrane"/>
    <property type="evidence" value="ECO:0007669"/>
    <property type="project" value="UniProtKB-SubCell"/>
</dbReference>
<dbReference type="Gene3D" id="3.40.50.300">
    <property type="entry name" value="P-loop containing nucleotide triphosphate hydrolases"/>
    <property type="match status" value="2"/>
</dbReference>
<evidence type="ECO:0000256" key="7">
    <source>
        <dbReference type="ARBA" id="ARBA00022967"/>
    </source>
</evidence>
<dbReference type="InterPro" id="IPR003439">
    <property type="entry name" value="ABC_transporter-like_ATP-bd"/>
</dbReference>
<evidence type="ECO:0000256" key="8">
    <source>
        <dbReference type="ARBA" id="ARBA00023136"/>
    </source>
</evidence>
<evidence type="ECO:0000256" key="1">
    <source>
        <dbReference type="ARBA" id="ARBA00004202"/>
    </source>
</evidence>
<name>A0A7X5R357_9MICO</name>
<proteinExistence type="predicted"/>
<dbReference type="FunFam" id="3.40.50.300:FF:000127">
    <property type="entry name" value="Ribose import ATP-binding protein RbsA"/>
    <property type="match status" value="1"/>
</dbReference>
<keyword evidence="6 10" id="KW-0067">ATP-binding</keyword>
<keyword evidence="11" id="KW-1185">Reference proteome</keyword>
<feature type="domain" description="ABC transporter" evidence="9">
    <location>
        <begin position="28"/>
        <end position="263"/>
    </location>
</feature>
<accession>A0A7X5R357</accession>
<evidence type="ECO:0000256" key="6">
    <source>
        <dbReference type="ARBA" id="ARBA00022840"/>
    </source>
</evidence>
<dbReference type="PANTHER" id="PTHR43790">
    <property type="entry name" value="CARBOHYDRATE TRANSPORT ATP-BINDING PROTEIN MG119-RELATED"/>
    <property type="match status" value="1"/>
</dbReference>
<evidence type="ECO:0000313" key="10">
    <source>
        <dbReference type="EMBL" id="NIH54769.1"/>
    </source>
</evidence>